<dbReference type="CDD" id="cd18645">
    <property type="entry name" value="CD_Cbx4"/>
    <property type="match status" value="1"/>
</dbReference>
<evidence type="ECO:0000256" key="1">
    <source>
        <dbReference type="ARBA" id="ARBA00004123"/>
    </source>
</evidence>
<dbReference type="OrthoDB" id="1918685at2759"/>
<keyword evidence="4" id="KW-0804">Transcription</keyword>
<evidence type="ECO:0000256" key="2">
    <source>
        <dbReference type="ARBA" id="ARBA00022491"/>
    </source>
</evidence>
<keyword evidence="9" id="KW-1185">Reference proteome</keyword>
<dbReference type="GO" id="GO:0061665">
    <property type="term" value="F:SUMO ligase activity"/>
    <property type="evidence" value="ECO:0007669"/>
    <property type="project" value="TreeGrafter"/>
</dbReference>
<comment type="subcellular location">
    <subcellularLocation>
        <location evidence="1">Nucleus</location>
    </subcellularLocation>
</comment>
<dbReference type="PRINTS" id="PR00504">
    <property type="entry name" value="CHROMODOMAIN"/>
</dbReference>
<accession>A0A9Q1FP11</accession>
<feature type="compositionally biased region" description="Basic and acidic residues" evidence="6">
    <location>
        <begin position="520"/>
        <end position="529"/>
    </location>
</feature>
<dbReference type="InterPro" id="IPR017984">
    <property type="entry name" value="Chromo_dom_subgr"/>
</dbReference>
<dbReference type="GO" id="GO:0032183">
    <property type="term" value="F:SUMO binding"/>
    <property type="evidence" value="ECO:0007669"/>
    <property type="project" value="TreeGrafter"/>
</dbReference>
<dbReference type="GO" id="GO:0035102">
    <property type="term" value="C:PRC1 complex"/>
    <property type="evidence" value="ECO:0007669"/>
    <property type="project" value="TreeGrafter"/>
</dbReference>
<dbReference type="InterPro" id="IPR016197">
    <property type="entry name" value="Chromo-like_dom_sf"/>
</dbReference>
<dbReference type="PANTHER" id="PTHR46727:SF1">
    <property type="entry name" value="E3 SUMO-PROTEIN LIGASE CBX4"/>
    <property type="match status" value="1"/>
</dbReference>
<evidence type="ECO:0000256" key="4">
    <source>
        <dbReference type="ARBA" id="ARBA00023163"/>
    </source>
</evidence>
<dbReference type="PROSITE" id="PS00598">
    <property type="entry name" value="CHROMO_1"/>
    <property type="match status" value="2"/>
</dbReference>
<proteinExistence type="predicted"/>
<dbReference type="FunFam" id="2.40.50.40:FF:000006">
    <property type="entry name" value="Chromobox protein homolog 7"/>
    <property type="match status" value="1"/>
</dbReference>
<dbReference type="InterPro" id="IPR043531">
    <property type="entry name" value="CBX4"/>
</dbReference>
<dbReference type="SMART" id="SM00298">
    <property type="entry name" value="CHROMO"/>
    <property type="match status" value="2"/>
</dbReference>
<dbReference type="InterPro" id="IPR033773">
    <property type="entry name" value="CBX7_C"/>
</dbReference>
<evidence type="ECO:0000256" key="6">
    <source>
        <dbReference type="SAM" id="MobiDB-lite"/>
    </source>
</evidence>
<dbReference type="Proteomes" id="UP001152622">
    <property type="component" value="Chromosome 4"/>
</dbReference>
<evidence type="ECO:0000313" key="8">
    <source>
        <dbReference type="EMBL" id="KAJ8363520.1"/>
    </source>
</evidence>
<keyword evidence="2" id="KW-0678">Repressor</keyword>
<dbReference type="InterPro" id="IPR023779">
    <property type="entry name" value="Chromodomain_CS"/>
</dbReference>
<feature type="compositionally biased region" description="Basic residues" evidence="6">
    <location>
        <begin position="477"/>
        <end position="486"/>
    </location>
</feature>
<evidence type="ECO:0000313" key="9">
    <source>
        <dbReference type="Proteomes" id="UP001152622"/>
    </source>
</evidence>
<name>A0A9Q1FP11_SYNKA</name>
<dbReference type="Pfam" id="PF17218">
    <property type="entry name" value="CBX7_C"/>
    <property type="match status" value="1"/>
</dbReference>
<dbReference type="GO" id="GO:0016925">
    <property type="term" value="P:protein sumoylation"/>
    <property type="evidence" value="ECO:0007669"/>
    <property type="project" value="TreeGrafter"/>
</dbReference>
<organism evidence="8 9">
    <name type="scientific">Synaphobranchus kaupii</name>
    <name type="common">Kaup's arrowtooth eel</name>
    <dbReference type="NCBI Taxonomy" id="118154"/>
    <lineage>
        <taxon>Eukaryota</taxon>
        <taxon>Metazoa</taxon>
        <taxon>Chordata</taxon>
        <taxon>Craniata</taxon>
        <taxon>Vertebrata</taxon>
        <taxon>Euteleostomi</taxon>
        <taxon>Actinopterygii</taxon>
        <taxon>Neopterygii</taxon>
        <taxon>Teleostei</taxon>
        <taxon>Anguilliformes</taxon>
        <taxon>Synaphobranchidae</taxon>
        <taxon>Synaphobranchus</taxon>
    </lineage>
</organism>
<keyword evidence="3" id="KW-0805">Transcription regulation</keyword>
<dbReference type="PROSITE" id="PS50013">
    <property type="entry name" value="CHROMO_2"/>
    <property type="match status" value="2"/>
</dbReference>
<feature type="compositionally biased region" description="Polar residues" evidence="6">
    <location>
        <begin position="327"/>
        <end position="341"/>
    </location>
</feature>
<feature type="domain" description="Chromo" evidence="7">
    <location>
        <begin position="50"/>
        <end position="100"/>
    </location>
</feature>
<feature type="region of interest" description="Disordered" evidence="6">
    <location>
        <begin position="586"/>
        <end position="616"/>
    </location>
</feature>
<dbReference type="InterPro" id="IPR023780">
    <property type="entry name" value="Chromo_domain"/>
</dbReference>
<comment type="caution">
    <text evidence="8">The sequence shown here is derived from an EMBL/GenBank/DDBJ whole genome shotgun (WGS) entry which is preliminary data.</text>
</comment>
<dbReference type="PANTHER" id="PTHR46727">
    <property type="entry name" value="E3 SUMO-PROTEIN LIGASE CBX4"/>
    <property type="match status" value="1"/>
</dbReference>
<dbReference type="Gene3D" id="2.40.50.40">
    <property type="match status" value="2"/>
</dbReference>
<evidence type="ECO:0000259" key="7">
    <source>
        <dbReference type="PROSITE" id="PS50013"/>
    </source>
</evidence>
<reference evidence="8" key="1">
    <citation type="journal article" date="2023" name="Science">
        <title>Genome structures resolve the early diversification of teleost fishes.</title>
        <authorList>
            <person name="Parey E."/>
            <person name="Louis A."/>
            <person name="Montfort J."/>
            <person name="Bouchez O."/>
            <person name="Roques C."/>
            <person name="Iampietro C."/>
            <person name="Lluch J."/>
            <person name="Castinel A."/>
            <person name="Donnadieu C."/>
            <person name="Desvignes T."/>
            <person name="Floi Bucao C."/>
            <person name="Jouanno E."/>
            <person name="Wen M."/>
            <person name="Mejri S."/>
            <person name="Dirks R."/>
            <person name="Jansen H."/>
            <person name="Henkel C."/>
            <person name="Chen W.J."/>
            <person name="Zahm M."/>
            <person name="Cabau C."/>
            <person name="Klopp C."/>
            <person name="Thompson A.W."/>
            <person name="Robinson-Rechavi M."/>
            <person name="Braasch I."/>
            <person name="Lecointre G."/>
            <person name="Bobe J."/>
            <person name="Postlethwait J.H."/>
            <person name="Berthelot C."/>
            <person name="Roest Crollius H."/>
            <person name="Guiguen Y."/>
        </authorList>
    </citation>
    <scope>NUCLEOTIDE SEQUENCE</scope>
    <source>
        <strain evidence="8">WJC10195</strain>
    </source>
</reference>
<dbReference type="SUPFAM" id="SSF54160">
    <property type="entry name" value="Chromo domain-like"/>
    <property type="match status" value="2"/>
</dbReference>
<feature type="domain" description="Chromo" evidence="7">
    <location>
        <begin position="335"/>
        <end position="405"/>
    </location>
</feature>
<evidence type="ECO:0000256" key="3">
    <source>
        <dbReference type="ARBA" id="ARBA00023015"/>
    </source>
</evidence>
<sequence>MLGIELLKLLRVRERAGSVIPAPTPQGLCFDCGQRQQREWSCLPREKHVFAVESIEKKRIRKGRIQYLVKWRGWSPKYNTWEPEENILDPRLLVAFQNRERQEQLLGYRKRGPKPKNLLLQVPSFARRSSILSGFQEPSLDEDSQTKSGPVQMHRPQMQQYQLNSKKHHQYQPNYKECPVWSPPIKDGIWPSALQQKWVRDKDSGCLRKVKDLPIGLKKLPTHLSASEPALNPNTKEAVLPNGVGRQRLGQHRAKWKKLCIWASCQMISHCKLTTKPNLTPWPFEMGGPVPGWTRGGNQLAQNGASALKRHLSAPEDDRSGCKKFLSSRSISNPKQRPQIQHSRKRHWQHLNKQRNLFLGRLEYLVKWKGWSPKYSTWEPEENILDSRLFVAFEERERERELFGPKKRGPKPKTFLLKSLSLPPELGRGYEPLCPPFSLPAPSTGGESVRTRPLEPARDHRPPALHSSTADRSVSAPKKRGPKPKLRFKDGLNSGPVQEPAKRRSEEQMTYGPVKLGKHAPPEGEKSGSEMRVIKLARRHQEDPSYAQKQTRALPSGSIHHYSLDRNMYMHRAGFDLQNCRTKECSAGTSPPQPKLKHLSKNSIYQPDGAPRDPPSLVAKIPVSRILGEPDEDSWSPCLNNVEKVVVTDVTTNFLTVTIKESSTDQGFFKDKR</sequence>
<dbReference type="GO" id="GO:0000122">
    <property type="term" value="P:negative regulation of transcription by RNA polymerase II"/>
    <property type="evidence" value="ECO:0007669"/>
    <property type="project" value="TreeGrafter"/>
</dbReference>
<keyword evidence="5" id="KW-0539">Nucleus</keyword>
<dbReference type="InterPro" id="IPR000953">
    <property type="entry name" value="Chromo/chromo_shadow_dom"/>
</dbReference>
<dbReference type="AlphaFoldDB" id="A0A9Q1FP11"/>
<evidence type="ECO:0000256" key="5">
    <source>
        <dbReference type="ARBA" id="ARBA00023242"/>
    </source>
</evidence>
<dbReference type="Pfam" id="PF00385">
    <property type="entry name" value="Chromo"/>
    <property type="match status" value="2"/>
</dbReference>
<feature type="region of interest" description="Disordered" evidence="6">
    <location>
        <begin position="433"/>
        <end position="529"/>
    </location>
</feature>
<feature type="region of interest" description="Disordered" evidence="6">
    <location>
        <begin position="304"/>
        <end position="346"/>
    </location>
</feature>
<dbReference type="CDD" id="cd18627">
    <property type="entry name" value="CD_polycomb_like"/>
    <property type="match status" value="1"/>
</dbReference>
<dbReference type="EMBL" id="JAINUF010000004">
    <property type="protein sequence ID" value="KAJ8363520.1"/>
    <property type="molecule type" value="Genomic_DNA"/>
</dbReference>
<feature type="compositionally biased region" description="Basic and acidic residues" evidence="6">
    <location>
        <begin position="449"/>
        <end position="462"/>
    </location>
</feature>
<protein>
    <recommendedName>
        <fullName evidence="7">Chromo domain-containing protein</fullName>
    </recommendedName>
</protein>
<gene>
    <name evidence="8" type="ORF">SKAU_G00123510</name>
</gene>